<evidence type="ECO:0000313" key="9">
    <source>
        <dbReference type="Proteomes" id="UP000006062"/>
    </source>
</evidence>
<dbReference type="OrthoDB" id="9806939at2"/>
<dbReference type="HOGENOM" id="CLU_018816_13_1_6"/>
<dbReference type="KEGG" id="tvi:Thivi_1899"/>
<dbReference type="EMBL" id="CP003154">
    <property type="protein sequence ID" value="AFL73867.1"/>
    <property type="molecule type" value="Genomic_DNA"/>
</dbReference>
<dbReference type="Pfam" id="PF25919">
    <property type="entry name" value="BSH_CusB"/>
    <property type="match status" value="1"/>
</dbReference>
<reference evidence="8 9" key="1">
    <citation type="submission" date="2012-06" db="EMBL/GenBank/DDBJ databases">
        <title>Complete sequence of Thiocystis violascens DSM 198.</title>
        <authorList>
            <consortium name="US DOE Joint Genome Institute"/>
            <person name="Lucas S."/>
            <person name="Han J."/>
            <person name="Lapidus A."/>
            <person name="Cheng J.-F."/>
            <person name="Goodwin L."/>
            <person name="Pitluck S."/>
            <person name="Peters L."/>
            <person name="Ovchinnikova G."/>
            <person name="Teshima H."/>
            <person name="Detter J.C."/>
            <person name="Han C."/>
            <person name="Tapia R."/>
            <person name="Land M."/>
            <person name="Hauser L."/>
            <person name="Kyrpides N."/>
            <person name="Ivanova N."/>
            <person name="Pagani I."/>
            <person name="Vogl K."/>
            <person name="Liu Z."/>
            <person name="Frigaard N.-U."/>
            <person name="Bryant D."/>
            <person name="Woyke T."/>
        </authorList>
    </citation>
    <scope>NUCLEOTIDE SEQUENCE [LARGE SCALE GENOMIC DNA]</scope>
    <source>
        <strain evidence="9">ATCC 17096 / DSM 198 / 6111</strain>
    </source>
</reference>
<accession>I3YA49</accession>
<dbReference type="AlphaFoldDB" id="I3YA49"/>
<evidence type="ECO:0000313" key="8">
    <source>
        <dbReference type="EMBL" id="AFL73867.1"/>
    </source>
</evidence>
<feature type="domain" description="CusB-like beta-barrel" evidence="7">
    <location>
        <begin position="266"/>
        <end position="340"/>
    </location>
</feature>
<evidence type="ECO:0000259" key="7">
    <source>
        <dbReference type="Pfam" id="PF25954"/>
    </source>
</evidence>
<proteinExistence type="inferred from homology"/>
<dbReference type="GO" id="GO:0030288">
    <property type="term" value="C:outer membrane-bounded periplasmic space"/>
    <property type="evidence" value="ECO:0007669"/>
    <property type="project" value="TreeGrafter"/>
</dbReference>
<dbReference type="eggNOG" id="COG0845">
    <property type="taxonomic scope" value="Bacteria"/>
</dbReference>
<keyword evidence="2" id="KW-0813">Transport</keyword>
<name>I3YA49_THIV6</name>
<dbReference type="Gene3D" id="2.40.420.20">
    <property type="match status" value="1"/>
</dbReference>
<evidence type="ECO:0000256" key="1">
    <source>
        <dbReference type="ARBA" id="ARBA00009477"/>
    </source>
</evidence>
<dbReference type="GO" id="GO:0060003">
    <property type="term" value="P:copper ion export"/>
    <property type="evidence" value="ECO:0007669"/>
    <property type="project" value="TreeGrafter"/>
</dbReference>
<protein>
    <submittedName>
        <fullName evidence="8">RND family efflux transporter, MFP subunit</fullName>
    </submittedName>
</protein>
<dbReference type="Pfam" id="PF25954">
    <property type="entry name" value="Beta-barrel_RND_2"/>
    <property type="match status" value="1"/>
</dbReference>
<dbReference type="FunFam" id="2.40.30.170:FF:000010">
    <property type="entry name" value="Efflux RND transporter periplasmic adaptor subunit"/>
    <property type="match status" value="1"/>
</dbReference>
<feature type="domain" description="Heavy metal binding" evidence="5">
    <location>
        <begin position="60"/>
        <end position="86"/>
    </location>
</feature>
<dbReference type="STRING" id="765911.Thivi_1899"/>
<dbReference type="InterPro" id="IPR006143">
    <property type="entry name" value="RND_pump_MFP"/>
</dbReference>
<evidence type="ECO:0000259" key="6">
    <source>
        <dbReference type="Pfam" id="PF25919"/>
    </source>
</evidence>
<keyword evidence="4" id="KW-0406">Ion transport</keyword>
<keyword evidence="9" id="KW-1185">Reference proteome</keyword>
<evidence type="ECO:0000256" key="2">
    <source>
        <dbReference type="ARBA" id="ARBA00022448"/>
    </source>
</evidence>
<dbReference type="Proteomes" id="UP000006062">
    <property type="component" value="Chromosome"/>
</dbReference>
<dbReference type="GO" id="GO:0016020">
    <property type="term" value="C:membrane"/>
    <property type="evidence" value="ECO:0007669"/>
    <property type="project" value="InterPro"/>
</dbReference>
<dbReference type="NCBIfam" id="TIGR01730">
    <property type="entry name" value="RND_mfp"/>
    <property type="match status" value="1"/>
</dbReference>
<dbReference type="Gene3D" id="2.40.30.170">
    <property type="match status" value="1"/>
</dbReference>
<feature type="domain" description="CusB-like barrel-sandwich hybrid" evidence="6">
    <location>
        <begin position="142"/>
        <end position="262"/>
    </location>
</feature>
<dbReference type="PANTHER" id="PTHR30097:SF15">
    <property type="entry name" value="CATION EFFLUX SYSTEM PROTEIN CUSB"/>
    <property type="match status" value="1"/>
</dbReference>
<dbReference type="InterPro" id="IPR045800">
    <property type="entry name" value="HMBD"/>
</dbReference>
<dbReference type="PANTHER" id="PTHR30097">
    <property type="entry name" value="CATION EFFLUX SYSTEM PROTEIN CUSB"/>
    <property type="match status" value="1"/>
</dbReference>
<dbReference type="Pfam" id="PF19335">
    <property type="entry name" value="HMBD"/>
    <property type="match status" value="1"/>
</dbReference>
<dbReference type="GO" id="GO:0022857">
    <property type="term" value="F:transmembrane transporter activity"/>
    <property type="evidence" value="ECO:0007669"/>
    <property type="project" value="InterPro"/>
</dbReference>
<dbReference type="GO" id="GO:0046914">
    <property type="term" value="F:transition metal ion binding"/>
    <property type="evidence" value="ECO:0007669"/>
    <property type="project" value="TreeGrafter"/>
</dbReference>
<evidence type="ECO:0000259" key="5">
    <source>
        <dbReference type="Pfam" id="PF19335"/>
    </source>
</evidence>
<dbReference type="FunFam" id="2.40.420.20:FF:000003">
    <property type="entry name" value="Cation efflux system protein cusB"/>
    <property type="match status" value="1"/>
</dbReference>
<dbReference type="SUPFAM" id="SSF111369">
    <property type="entry name" value="HlyD-like secretion proteins"/>
    <property type="match status" value="1"/>
</dbReference>
<sequence length="432" mass="47310">MLDLSISLRPVPFLAVLLSILLLPACGRESPTRATPSETLSETLEDTPLEHAAKHQDPTYVCPMHPQILRDAPGTCPICGMNLVEKRQDPLTDDTSEGRPQVRLDAAVVQNLGVRTARVERGTLWKYIRTLGRVDYDETRLAHLHPRADGFIQGLVVRSEGEPVRQGQELAQLYAPDILSAQVDFLQALAPQPAGVAQVKTDKARNILRLLEVPEPVIGDIERRREIRQTIPVLAPIDGVVTEMVAREGMYVTAASAMFTIADLSRVWVLADIFEHQIDWLAPGLTAEIRLPARPGQTWTGKVDYLYPSLDPKSRTLRARLVFENPELALKPSMFANVVIYGGPRRGVLKIPSEALIVTGERASVVKAFGEGRFQPIDVVAGMQSSGEVEILSGLDEGDEIVVSGQFLIDSESTLRNAGRGASMVLGGDHVH</sequence>
<keyword evidence="3" id="KW-0732">Signal</keyword>
<organism evidence="8 9">
    <name type="scientific">Thiocystis violascens (strain ATCC 17096 / DSM 198 / 6111)</name>
    <name type="common">Chromatium violascens</name>
    <dbReference type="NCBI Taxonomy" id="765911"/>
    <lineage>
        <taxon>Bacteria</taxon>
        <taxon>Pseudomonadati</taxon>
        <taxon>Pseudomonadota</taxon>
        <taxon>Gammaproteobacteria</taxon>
        <taxon>Chromatiales</taxon>
        <taxon>Chromatiaceae</taxon>
        <taxon>Thiocystis</taxon>
    </lineage>
</organism>
<dbReference type="InterPro" id="IPR058792">
    <property type="entry name" value="Beta-barrel_RND_2"/>
</dbReference>
<gene>
    <name evidence="8" type="ordered locus">Thivi_1899</name>
</gene>
<dbReference type="InterPro" id="IPR051909">
    <property type="entry name" value="MFP_Cation_Efflux"/>
</dbReference>
<evidence type="ECO:0000256" key="4">
    <source>
        <dbReference type="ARBA" id="ARBA00023065"/>
    </source>
</evidence>
<evidence type="ECO:0000256" key="3">
    <source>
        <dbReference type="ARBA" id="ARBA00022729"/>
    </source>
</evidence>
<dbReference type="InterPro" id="IPR058790">
    <property type="entry name" value="BSH_CusB"/>
</dbReference>
<dbReference type="GO" id="GO:0015679">
    <property type="term" value="P:plasma membrane copper ion transport"/>
    <property type="evidence" value="ECO:0007669"/>
    <property type="project" value="TreeGrafter"/>
</dbReference>
<comment type="similarity">
    <text evidence="1">Belongs to the membrane fusion protein (MFP) (TC 8.A.1) family.</text>
</comment>
<dbReference type="RefSeq" id="WP_014778325.1">
    <property type="nucleotide sequence ID" value="NC_018012.1"/>
</dbReference>